<dbReference type="InterPro" id="IPR016167">
    <property type="entry name" value="FAD-bd_PCMH_sub1"/>
</dbReference>
<name>A0A0G1WDQ9_9BACT</name>
<dbReference type="InterPro" id="IPR011601">
    <property type="entry name" value="MurB_C"/>
</dbReference>
<keyword evidence="14 16" id="KW-0961">Cell wall biogenesis/degradation</keyword>
<feature type="active site" evidence="16">
    <location>
        <position position="161"/>
    </location>
</feature>
<dbReference type="EMBL" id="LCQN01000015">
    <property type="protein sequence ID" value="KKW16921.1"/>
    <property type="molecule type" value="Genomic_DNA"/>
</dbReference>
<evidence type="ECO:0000256" key="10">
    <source>
        <dbReference type="ARBA" id="ARBA00022960"/>
    </source>
</evidence>
<dbReference type="Proteomes" id="UP000033982">
    <property type="component" value="Unassembled WGS sequence"/>
</dbReference>
<evidence type="ECO:0000256" key="12">
    <source>
        <dbReference type="ARBA" id="ARBA00023002"/>
    </source>
</evidence>
<dbReference type="InterPro" id="IPR016166">
    <property type="entry name" value="FAD-bd_PCMH"/>
</dbReference>
<keyword evidence="8 16" id="KW-0274">FAD</keyword>
<keyword evidence="7 16" id="KW-0285">Flavoprotein</keyword>
<evidence type="ECO:0000313" key="19">
    <source>
        <dbReference type="Proteomes" id="UP000033982"/>
    </source>
</evidence>
<evidence type="ECO:0000256" key="11">
    <source>
        <dbReference type="ARBA" id="ARBA00022984"/>
    </source>
</evidence>
<feature type="domain" description="FAD-binding PCMH-type" evidence="17">
    <location>
        <begin position="17"/>
        <end position="201"/>
    </location>
</feature>
<evidence type="ECO:0000256" key="4">
    <source>
        <dbReference type="ARBA" id="ARBA00004752"/>
    </source>
</evidence>
<evidence type="ECO:0000313" key="18">
    <source>
        <dbReference type="EMBL" id="KKW16921.1"/>
    </source>
</evidence>
<evidence type="ECO:0000256" key="14">
    <source>
        <dbReference type="ARBA" id="ARBA00023316"/>
    </source>
</evidence>
<comment type="subcellular location">
    <subcellularLocation>
        <location evidence="3 16">Cytoplasm</location>
    </subcellularLocation>
</comment>
<evidence type="ECO:0000256" key="5">
    <source>
        <dbReference type="ARBA" id="ARBA00022490"/>
    </source>
</evidence>
<dbReference type="InterPro" id="IPR036318">
    <property type="entry name" value="FAD-bd_PCMH-like_sf"/>
</dbReference>
<accession>A0A0G1WDQ9</accession>
<comment type="similarity">
    <text evidence="16">Belongs to the MurB family.</text>
</comment>
<dbReference type="EC" id="1.3.1.98" evidence="16"/>
<dbReference type="Pfam" id="PF02873">
    <property type="entry name" value="MurB_C"/>
    <property type="match status" value="1"/>
</dbReference>
<dbReference type="SUPFAM" id="SSF56176">
    <property type="entry name" value="FAD-binding/transporter-associated domain-like"/>
    <property type="match status" value="1"/>
</dbReference>
<dbReference type="GO" id="GO:0005829">
    <property type="term" value="C:cytosol"/>
    <property type="evidence" value="ECO:0007669"/>
    <property type="project" value="TreeGrafter"/>
</dbReference>
<reference evidence="18 19" key="1">
    <citation type="journal article" date="2015" name="Nature">
        <title>rRNA introns, odd ribosomes, and small enigmatic genomes across a large radiation of phyla.</title>
        <authorList>
            <person name="Brown C.T."/>
            <person name="Hug L.A."/>
            <person name="Thomas B.C."/>
            <person name="Sharon I."/>
            <person name="Castelle C.J."/>
            <person name="Singh A."/>
            <person name="Wilkins M.J."/>
            <person name="Williams K.H."/>
            <person name="Banfield J.F."/>
        </authorList>
    </citation>
    <scope>NUCLEOTIDE SEQUENCE [LARGE SCALE GENOMIC DNA]</scope>
</reference>
<dbReference type="Gene3D" id="3.90.78.10">
    <property type="entry name" value="UDP-N-acetylenolpyruvoylglucosamine reductase, C-terminal domain"/>
    <property type="match status" value="1"/>
</dbReference>
<keyword evidence="6 16" id="KW-0132">Cell division</keyword>
<dbReference type="HAMAP" id="MF_00037">
    <property type="entry name" value="MurB"/>
    <property type="match status" value="1"/>
</dbReference>
<keyword evidence="13 16" id="KW-0131">Cell cycle</keyword>
<dbReference type="UniPathway" id="UPA00219"/>
<dbReference type="InterPro" id="IPR006094">
    <property type="entry name" value="Oxid_FAD_bind_N"/>
</dbReference>
<comment type="pathway">
    <text evidence="4 16">Cell wall biogenesis; peptidoglycan biosynthesis.</text>
</comment>
<dbReference type="GO" id="GO:0071555">
    <property type="term" value="P:cell wall organization"/>
    <property type="evidence" value="ECO:0007669"/>
    <property type="project" value="UniProtKB-KW"/>
</dbReference>
<evidence type="ECO:0000256" key="13">
    <source>
        <dbReference type="ARBA" id="ARBA00023306"/>
    </source>
</evidence>
<comment type="catalytic activity">
    <reaction evidence="15 16">
        <text>UDP-N-acetyl-alpha-D-muramate + NADP(+) = UDP-N-acetyl-3-O-(1-carboxyvinyl)-alpha-D-glucosamine + NADPH + H(+)</text>
        <dbReference type="Rhea" id="RHEA:12248"/>
        <dbReference type="ChEBI" id="CHEBI:15378"/>
        <dbReference type="ChEBI" id="CHEBI:57783"/>
        <dbReference type="ChEBI" id="CHEBI:58349"/>
        <dbReference type="ChEBI" id="CHEBI:68483"/>
        <dbReference type="ChEBI" id="CHEBI:70757"/>
        <dbReference type="EC" id="1.3.1.98"/>
    </reaction>
</comment>
<proteinExistence type="inferred from homology"/>
<organism evidence="18 19">
    <name type="scientific">Candidatus Magasanikbacteria bacterium GW2011_GWA2_50_22</name>
    <dbReference type="NCBI Taxonomy" id="1619043"/>
    <lineage>
        <taxon>Bacteria</taxon>
        <taxon>Candidatus Magasanikiibacteriota</taxon>
    </lineage>
</organism>
<dbReference type="InterPro" id="IPR003170">
    <property type="entry name" value="MurB"/>
</dbReference>
<dbReference type="PANTHER" id="PTHR21071">
    <property type="entry name" value="UDP-N-ACETYLENOLPYRUVOYLGLUCOSAMINE REDUCTASE"/>
    <property type="match status" value="1"/>
</dbReference>
<dbReference type="Gene3D" id="3.30.43.10">
    <property type="entry name" value="Uridine Diphospho-n-acetylenolpyruvylglucosamine Reductase, domain 2"/>
    <property type="match status" value="1"/>
</dbReference>
<keyword evidence="11 16" id="KW-0573">Peptidoglycan synthesis</keyword>
<evidence type="ECO:0000256" key="1">
    <source>
        <dbReference type="ARBA" id="ARBA00001974"/>
    </source>
</evidence>
<keyword evidence="9 16" id="KW-0521">NADP</keyword>
<keyword evidence="10 16" id="KW-0133">Cell shape</keyword>
<comment type="cofactor">
    <cofactor evidence="1 16">
        <name>FAD</name>
        <dbReference type="ChEBI" id="CHEBI:57692"/>
    </cofactor>
</comment>
<evidence type="ECO:0000256" key="7">
    <source>
        <dbReference type="ARBA" id="ARBA00022630"/>
    </source>
</evidence>
<dbReference type="GO" id="GO:0051301">
    <property type="term" value="P:cell division"/>
    <property type="evidence" value="ECO:0007669"/>
    <property type="project" value="UniProtKB-KW"/>
</dbReference>
<dbReference type="AlphaFoldDB" id="A0A0G1WDQ9"/>
<dbReference type="PATRIC" id="fig|1619043.3.peg.327"/>
<comment type="caution">
    <text evidence="18">The sequence shown here is derived from an EMBL/GenBank/DDBJ whole genome shotgun (WGS) entry which is preliminary data.</text>
</comment>
<comment type="function">
    <text evidence="2 16">Cell wall formation.</text>
</comment>
<evidence type="ECO:0000256" key="15">
    <source>
        <dbReference type="ARBA" id="ARBA00048914"/>
    </source>
</evidence>
<dbReference type="GO" id="GO:0009252">
    <property type="term" value="P:peptidoglycan biosynthetic process"/>
    <property type="evidence" value="ECO:0007669"/>
    <property type="project" value="UniProtKB-UniRule"/>
</dbReference>
<evidence type="ECO:0000256" key="2">
    <source>
        <dbReference type="ARBA" id="ARBA00003921"/>
    </source>
</evidence>
<dbReference type="InterPro" id="IPR016169">
    <property type="entry name" value="FAD-bd_PCMH_sub2"/>
</dbReference>
<feature type="active site" description="Proton donor" evidence="16">
    <location>
        <position position="212"/>
    </location>
</feature>
<dbReference type="GO" id="GO:0008360">
    <property type="term" value="P:regulation of cell shape"/>
    <property type="evidence" value="ECO:0007669"/>
    <property type="project" value="UniProtKB-KW"/>
</dbReference>
<dbReference type="PANTHER" id="PTHR21071:SF4">
    <property type="entry name" value="UDP-N-ACETYLENOLPYRUVOYLGLUCOSAMINE REDUCTASE"/>
    <property type="match status" value="1"/>
</dbReference>
<evidence type="ECO:0000256" key="6">
    <source>
        <dbReference type="ARBA" id="ARBA00022618"/>
    </source>
</evidence>
<keyword evidence="12 16" id="KW-0560">Oxidoreductase</keyword>
<dbReference type="SUPFAM" id="SSF56194">
    <property type="entry name" value="Uridine diphospho-N-Acetylenolpyruvylglucosamine reductase, MurB, C-terminal domain"/>
    <property type="match status" value="1"/>
</dbReference>
<dbReference type="GO" id="GO:0071949">
    <property type="term" value="F:FAD binding"/>
    <property type="evidence" value="ECO:0007669"/>
    <property type="project" value="InterPro"/>
</dbReference>
<dbReference type="GO" id="GO:0008762">
    <property type="term" value="F:UDP-N-acetylmuramate dehydrogenase activity"/>
    <property type="evidence" value="ECO:0007669"/>
    <property type="project" value="UniProtKB-UniRule"/>
</dbReference>
<keyword evidence="5 16" id="KW-0963">Cytoplasm</keyword>
<protein>
    <recommendedName>
        <fullName evidence="16">UDP-N-acetylenolpyruvoylglucosamine reductase</fullName>
        <ecNumber evidence="16">1.3.1.98</ecNumber>
    </recommendedName>
    <alternativeName>
        <fullName evidence="16">UDP-N-acetylmuramate dehydrogenase</fullName>
    </alternativeName>
</protein>
<feature type="active site" evidence="16">
    <location>
        <position position="303"/>
    </location>
</feature>
<evidence type="ECO:0000256" key="9">
    <source>
        <dbReference type="ARBA" id="ARBA00022857"/>
    </source>
</evidence>
<dbReference type="InterPro" id="IPR036635">
    <property type="entry name" value="MurB_C_sf"/>
</dbReference>
<dbReference type="Gene3D" id="3.30.465.10">
    <property type="match status" value="1"/>
</dbReference>
<evidence type="ECO:0000256" key="16">
    <source>
        <dbReference type="HAMAP-Rule" id="MF_00037"/>
    </source>
</evidence>
<evidence type="ECO:0000256" key="3">
    <source>
        <dbReference type="ARBA" id="ARBA00004496"/>
    </source>
</evidence>
<evidence type="ECO:0000259" key="17">
    <source>
        <dbReference type="PROSITE" id="PS51387"/>
    </source>
</evidence>
<sequence>MVTIKRNVPLAPLTTFRIGGKADYFVDATGAFELAEAIECAGEHKLPTYIFSGGSNVLFSDKGFAGMVIRMTDGGLQVSGEKILCGAGMPLFDVVRAARDAGLSGIERLAGVPGSFGGAIRGNAGAFGTEIGSVISSIKGYVRDTGMVREYSQKECGFAYRTSLFKKSPDLIILSAEIKLTLGDKEELGRVIEDTVRKREAKHPQAAFCAGSFFMNPVVKDEKLRREFEKDTGMAPKDDKLPAGWLIDHVGLRGKKIGGVLVSDRHPNYLVNTGNATAEDVITLASLIKTRVRDELSVRLQEEVQFVGF</sequence>
<dbReference type="NCBIfam" id="TIGR00179">
    <property type="entry name" value="murB"/>
    <property type="match status" value="1"/>
</dbReference>
<dbReference type="PROSITE" id="PS51387">
    <property type="entry name" value="FAD_PCMH"/>
    <property type="match status" value="1"/>
</dbReference>
<dbReference type="Pfam" id="PF01565">
    <property type="entry name" value="FAD_binding_4"/>
    <property type="match status" value="1"/>
</dbReference>
<gene>
    <name evidence="16" type="primary">murB</name>
    <name evidence="18" type="ORF">UY58_C0015G0005</name>
</gene>
<evidence type="ECO:0000256" key="8">
    <source>
        <dbReference type="ARBA" id="ARBA00022827"/>
    </source>
</evidence>